<organism evidence="1 2">
    <name type="scientific">Pieris brassicae</name>
    <name type="common">White butterfly</name>
    <name type="synonym">Large white butterfly</name>
    <dbReference type="NCBI Taxonomy" id="7116"/>
    <lineage>
        <taxon>Eukaryota</taxon>
        <taxon>Metazoa</taxon>
        <taxon>Ecdysozoa</taxon>
        <taxon>Arthropoda</taxon>
        <taxon>Hexapoda</taxon>
        <taxon>Insecta</taxon>
        <taxon>Pterygota</taxon>
        <taxon>Neoptera</taxon>
        <taxon>Endopterygota</taxon>
        <taxon>Lepidoptera</taxon>
        <taxon>Glossata</taxon>
        <taxon>Ditrysia</taxon>
        <taxon>Papilionoidea</taxon>
        <taxon>Pieridae</taxon>
        <taxon>Pierinae</taxon>
        <taxon>Pieris</taxon>
    </lineage>
</organism>
<name>A0A9P0XCD6_PIEBR</name>
<evidence type="ECO:0000313" key="2">
    <source>
        <dbReference type="Proteomes" id="UP001152562"/>
    </source>
</evidence>
<accession>A0A9P0XCD6</accession>
<gene>
    <name evidence="1" type="ORF">PIBRA_LOCUS6501</name>
</gene>
<comment type="caution">
    <text evidence="1">The sequence shown here is derived from an EMBL/GenBank/DDBJ whole genome shotgun (WGS) entry which is preliminary data.</text>
</comment>
<evidence type="ECO:0000313" key="1">
    <source>
        <dbReference type="EMBL" id="CAH4029789.1"/>
    </source>
</evidence>
<dbReference type="AlphaFoldDB" id="A0A9P0XCD6"/>
<protein>
    <submittedName>
        <fullName evidence="1">Uncharacterized protein</fullName>
    </submittedName>
</protein>
<sequence length="87" mass="10027">MFVLCDSVLNTSFWAPLFNPRILNYRVDLNYDPNGGKNTKEEFTRKHGYRGEKLIEDLGNGKGPSENDQNISEDVKFYYTHPGARNL</sequence>
<dbReference type="EMBL" id="CALOZG010000009">
    <property type="protein sequence ID" value="CAH4029789.1"/>
    <property type="molecule type" value="Genomic_DNA"/>
</dbReference>
<reference evidence="1" key="1">
    <citation type="submission" date="2022-05" db="EMBL/GenBank/DDBJ databases">
        <authorList>
            <person name="Okamura Y."/>
        </authorList>
    </citation>
    <scope>NUCLEOTIDE SEQUENCE</scope>
</reference>
<dbReference type="Proteomes" id="UP001152562">
    <property type="component" value="Unassembled WGS sequence"/>
</dbReference>
<proteinExistence type="predicted"/>
<keyword evidence="2" id="KW-1185">Reference proteome</keyword>